<evidence type="ECO:0000256" key="1">
    <source>
        <dbReference type="ARBA" id="ARBA00022737"/>
    </source>
</evidence>
<keyword evidence="1" id="KW-0677">Repeat</keyword>
<dbReference type="SMART" id="SM00025">
    <property type="entry name" value="Pumilio"/>
    <property type="match status" value="4"/>
</dbReference>
<dbReference type="Proteomes" id="UP000663828">
    <property type="component" value="Unassembled WGS sequence"/>
</dbReference>
<dbReference type="GO" id="GO:0000480">
    <property type="term" value="P:endonucleolytic cleavage in 5'-ETS of tricistronic rRNA transcript (SSU-rRNA, 5.8S rRNA, LSU-rRNA)"/>
    <property type="evidence" value="ECO:0007669"/>
    <property type="project" value="TreeGrafter"/>
</dbReference>
<keyword evidence="4" id="KW-0472">Membrane</keyword>
<evidence type="ECO:0000313" key="6">
    <source>
        <dbReference type="Proteomes" id="UP000663828"/>
    </source>
</evidence>
<dbReference type="GO" id="GO:0030686">
    <property type="term" value="C:90S preribosome"/>
    <property type="evidence" value="ECO:0007669"/>
    <property type="project" value="TreeGrafter"/>
</dbReference>
<organism evidence="5 6">
    <name type="scientific">Adineta ricciae</name>
    <name type="common">Rotifer</name>
    <dbReference type="NCBI Taxonomy" id="249248"/>
    <lineage>
        <taxon>Eukaryota</taxon>
        <taxon>Metazoa</taxon>
        <taxon>Spiralia</taxon>
        <taxon>Gnathifera</taxon>
        <taxon>Rotifera</taxon>
        <taxon>Eurotatoria</taxon>
        <taxon>Bdelloidea</taxon>
        <taxon>Adinetida</taxon>
        <taxon>Adinetidae</taxon>
        <taxon>Adineta</taxon>
    </lineage>
</organism>
<feature type="transmembrane region" description="Helical" evidence="4">
    <location>
        <begin position="99"/>
        <end position="118"/>
    </location>
</feature>
<feature type="repeat" description="Pumilio" evidence="2">
    <location>
        <begin position="477"/>
        <end position="514"/>
    </location>
</feature>
<reference evidence="5" key="1">
    <citation type="submission" date="2021-02" db="EMBL/GenBank/DDBJ databases">
        <authorList>
            <person name="Nowell W R."/>
        </authorList>
    </citation>
    <scope>NUCLEOTIDE SEQUENCE</scope>
</reference>
<dbReference type="GO" id="GO:0000472">
    <property type="term" value="P:endonucleolytic cleavage to generate mature 5'-end of SSU-rRNA from (SSU-rRNA, 5.8S rRNA, LSU-rRNA)"/>
    <property type="evidence" value="ECO:0007669"/>
    <property type="project" value="TreeGrafter"/>
</dbReference>
<dbReference type="PROSITE" id="PS50302">
    <property type="entry name" value="PUM"/>
    <property type="match status" value="1"/>
</dbReference>
<keyword evidence="6" id="KW-1185">Reference proteome</keyword>
<dbReference type="GO" id="GO:0000056">
    <property type="term" value="P:ribosomal small subunit export from nucleus"/>
    <property type="evidence" value="ECO:0007669"/>
    <property type="project" value="TreeGrafter"/>
</dbReference>
<name>A0A814LMZ6_ADIRI</name>
<dbReference type="InterPro" id="IPR011989">
    <property type="entry name" value="ARM-like"/>
</dbReference>
<dbReference type="GO" id="GO:0000447">
    <property type="term" value="P:endonucleolytic cleavage in ITS1 to separate SSU-rRNA from 5.8S rRNA and LSU-rRNA from tricistronic rRNA transcript (SSU-rRNA, 5.8S rRNA, LSU-rRNA)"/>
    <property type="evidence" value="ECO:0007669"/>
    <property type="project" value="TreeGrafter"/>
</dbReference>
<evidence type="ECO:0000256" key="3">
    <source>
        <dbReference type="SAM" id="MobiDB-lite"/>
    </source>
</evidence>
<feature type="transmembrane region" description="Helical" evidence="4">
    <location>
        <begin position="58"/>
        <end position="79"/>
    </location>
</feature>
<dbReference type="PANTHER" id="PTHR13102">
    <property type="entry name" value="NUCLEOLAR PROTEIN 9"/>
    <property type="match status" value="1"/>
</dbReference>
<comment type="caution">
    <text evidence="5">The sequence shown here is derived from an EMBL/GenBank/DDBJ whole genome shotgun (WGS) entry which is preliminary data.</text>
</comment>
<keyword evidence="4" id="KW-1133">Transmembrane helix</keyword>
<evidence type="ECO:0000256" key="2">
    <source>
        <dbReference type="PROSITE-ProRule" id="PRU00317"/>
    </source>
</evidence>
<proteinExistence type="predicted"/>
<sequence length="755" mass="85662">MSTSDLRYPAASGGDSSIPPVVTPHYGSSLPNPPSDVSQGRPTRCATGVRFLKTIHGILNIVIIVALVCVIISAGVVSSGEARAADDVDGDTSAKVSAFHTRNAVLVFSIFGLIAMLFDTIIHVTKLVHRLPAIFDKIFIIVMLVLAGIYLILGCCAAAWEKKMRDKLGPLDALSHKGAAASAAFFLFVTMIATIVDFVLRLLNRSSSQSYNPMTALSSNTKYYKEAYSLFQQCTKNEDRQDLANKVLDEASSSGSDTSKITRACSREFEQLMPHVTTPSILASFFDRLTQDELDEFIRDRAASFVLEKLLTYLPNVLSTESERVHSSYERLFECVRENFNDYMQESGTGHIIASTIAFLHPLIISPNTNEYESLIDGGQTAKKFAELSSDWNVLDKLRQMKKLIKKCSVHNEFVYATLLRTCGYISEKLYTKLVTHLCEKYYSNINVQHLLDKCSSFLFEVLVEFPSNQRETILYPLVFDQIDEIYLHPIGNFFIQRLLLTLNDKKVLEKIYQLLIHEERFGKLVHEGQIRLLITFIRVCERFSCHYEELVNRLKTTIHCTKNNTNEFIPCVLKLRADNADTQLITKEGSLVVQALLRADKVDSLTRQSFLSLTGEQIASIACHPSGSHLLCQLILKSNLWPILRQKNFYEKLNQMYTKMACDKAACWFVTQLWKSAITIDQKLEMAKSLAKDLQILRSHTYARFITYEMNLTAFCSRPDQWKRSFETVLKKHSLLDELDDDNDKRKKKKKKKT</sequence>
<dbReference type="Gene3D" id="1.25.10.10">
    <property type="entry name" value="Leucine-rich Repeat Variant"/>
    <property type="match status" value="2"/>
</dbReference>
<dbReference type="GO" id="GO:0005730">
    <property type="term" value="C:nucleolus"/>
    <property type="evidence" value="ECO:0007669"/>
    <property type="project" value="TreeGrafter"/>
</dbReference>
<dbReference type="InterPro" id="IPR016024">
    <property type="entry name" value="ARM-type_fold"/>
</dbReference>
<dbReference type="SUPFAM" id="SSF48371">
    <property type="entry name" value="ARM repeat"/>
    <property type="match status" value="1"/>
</dbReference>
<feature type="region of interest" description="Disordered" evidence="3">
    <location>
        <begin position="1"/>
        <end position="41"/>
    </location>
</feature>
<dbReference type="InterPro" id="IPR001313">
    <property type="entry name" value="Pumilio_RNA-bd_rpt"/>
</dbReference>
<dbReference type="InterPro" id="IPR040000">
    <property type="entry name" value="NOP9"/>
</dbReference>
<keyword evidence="4" id="KW-0812">Transmembrane</keyword>
<dbReference type="GO" id="GO:0030688">
    <property type="term" value="C:preribosome, small subunit precursor"/>
    <property type="evidence" value="ECO:0007669"/>
    <property type="project" value="TreeGrafter"/>
</dbReference>
<dbReference type="AlphaFoldDB" id="A0A814LMZ6"/>
<dbReference type="GO" id="GO:0003723">
    <property type="term" value="F:RNA binding"/>
    <property type="evidence" value="ECO:0007669"/>
    <property type="project" value="InterPro"/>
</dbReference>
<feature type="transmembrane region" description="Helical" evidence="4">
    <location>
        <begin position="180"/>
        <end position="200"/>
    </location>
</feature>
<evidence type="ECO:0000313" key="5">
    <source>
        <dbReference type="EMBL" id="CAF1067991.1"/>
    </source>
</evidence>
<dbReference type="EMBL" id="CAJNOR010001066">
    <property type="protein sequence ID" value="CAF1067991.1"/>
    <property type="molecule type" value="Genomic_DNA"/>
</dbReference>
<feature type="transmembrane region" description="Helical" evidence="4">
    <location>
        <begin position="138"/>
        <end position="160"/>
    </location>
</feature>
<protein>
    <submittedName>
        <fullName evidence="5">Uncharacterized protein</fullName>
    </submittedName>
</protein>
<gene>
    <name evidence="5" type="ORF">XAT740_LOCUS16650</name>
</gene>
<evidence type="ECO:0000256" key="4">
    <source>
        <dbReference type="SAM" id="Phobius"/>
    </source>
</evidence>
<dbReference type="PANTHER" id="PTHR13102:SF0">
    <property type="entry name" value="NUCLEOLAR PROTEIN 9"/>
    <property type="match status" value="1"/>
</dbReference>
<accession>A0A814LMZ6</accession>
<dbReference type="Pfam" id="PF22493">
    <property type="entry name" value="PUF_NOP9"/>
    <property type="match status" value="1"/>
</dbReference>